<evidence type="ECO:0000313" key="6">
    <source>
        <dbReference type="Proteomes" id="UP000010866"/>
    </source>
</evidence>
<dbReference type="InterPro" id="IPR001525">
    <property type="entry name" value="C5_MeTfrase"/>
</dbReference>
<dbReference type="NCBIfam" id="TIGR00675">
    <property type="entry name" value="dcm"/>
    <property type="match status" value="1"/>
</dbReference>
<dbReference type="RefSeq" id="WP_015313978.1">
    <property type="nucleotide sequence ID" value="NC_019972.1"/>
</dbReference>
<dbReference type="HOGENOM" id="CLU_006958_5_1_2"/>
<dbReference type="PROSITE" id="PS00094">
    <property type="entry name" value="C5_MTASE_1"/>
    <property type="match status" value="1"/>
</dbReference>
<gene>
    <name evidence="5" type="ordered locus">Metho_2718</name>
</gene>
<evidence type="ECO:0000313" key="5">
    <source>
        <dbReference type="EMBL" id="AGB50846.1"/>
    </source>
</evidence>
<keyword evidence="6" id="KW-1185">Reference proteome</keyword>
<dbReference type="EMBL" id="CP003363">
    <property type="protein sequence ID" value="AGB50846.1"/>
    <property type="molecule type" value="Genomic_DNA"/>
</dbReference>
<dbReference type="Proteomes" id="UP000010866">
    <property type="component" value="Plasmid pMETHO01"/>
</dbReference>
<sequence length="263" mass="30379">MLTHLDLCTGIGSSSIAAEWAGIETIGMAEINDFPYNILCRHWPDIPKWRNVKNVNRSTIRKAGIDQVDIISGGIPCQPFSINGKRMGTYDERNLWGNMRKTIRSILPRWIVLENVPGILSIDSGRFFRGVLSDMAKMGYLVGWGCWKAAHAGAPHHRERIFVIGYHWKPKADPNSYSFYDYYNRLNASQIRWKQQQTSHLWNSERTGTCWNSEPRVDRVAHGITNQLDRLEVIGNSIVPQQIYPIYNWISHWDLTMLNETEY</sequence>
<organism evidence="5 6">
    <name type="scientific">Methanomethylovorans hollandica (strain DSM 15978 / NBRC 107637 / DMS1)</name>
    <dbReference type="NCBI Taxonomy" id="867904"/>
    <lineage>
        <taxon>Archaea</taxon>
        <taxon>Methanobacteriati</taxon>
        <taxon>Methanobacteriota</taxon>
        <taxon>Stenosarchaea group</taxon>
        <taxon>Methanomicrobia</taxon>
        <taxon>Methanosarcinales</taxon>
        <taxon>Methanosarcinaceae</taxon>
        <taxon>Methanomethylovorans</taxon>
    </lineage>
</organism>
<dbReference type="InterPro" id="IPR029063">
    <property type="entry name" value="SAM-dependent_MTases_sf"/>
</dbReference>
<protein>
    <submittedName>
        <fullName evidence="5">Site-specific DNA methylase</fullName>
    </submittedName>
</protein>
<name>L0L0J4_METHD</name>
<dbReference type="PANTHER" id="PTHR46098">
    <property type="entry name" value="TRNA (CYTOSINE(38)-C(5))-METHYLTRANSFERASE"/>
    <property type="match status" value="1"/>
</dbReference>
<evidence type="ECO:0000256" key="2">
    <source>
        <dbReference type="ARBA" id="ARBA00022679"/>
    </source>
</evidence>
<dbReference type="PANTHER" id="PTHR46098:SF1">
    <property type="entry name" value="TRNA (CYTOSINE(38)-C(5))-METHYLTRANSFERASE"/>
    <property type="match status" value="1"/>
</dbReference>
<comment type="similarity">
    <text evidence="4">Belongs to the class I-like SAM-binding methyltransferase superfamily. C5-methyltransferase family.</text>
</comment>
<evidence type="ECO:0000256" key="3">
    <source>
        <dbReference type="ARBA" id="ARBA00022691"/>
    </source>
</evidence>
<keyword evidence="2" id="KW-0808">Transferase</keyword>
<dbReference type="GO" id="GO:0032259">
    <property type="term" value="P:methylation"/>
    <property type="evidence" value="ECO:0007669"/>
    <property type="project" value="UniProtKB-KW"/>
</dbReference>
<dbReference type="GO" id="GO:0008168">
    <property type="term" value="F:methyltransferase activity"/>
    <property type="evidence" value="ECO:0007669"/>
    <property type="project" value="UniProtKB-KW"/>
</dbReference>
<reference evidence="6" key="1">
    <citation type="submission" date="2012-02" db="EMBL/GenBank/DDBJ databases">
        <title>Complete sequence of plasmid of Methanomethylovorans hollandica DSM 15978.</title>
        <authorList>
            <person name="Lucas S."/>
            <person name="Copeland A."/>
            <person name="Lapidus A."/>
            <person name="Glavina del Rio T."/>
            <person name="Dalin E."/>
            <person name="Tice H."/>
            <person name="Bruce D."/>
            <person name="Goodwin L."/>
            <person name="Pitluck S."/>
            <person name="Peters L."/>
            <person name="Mikhailova N."/>
            <person name="Held B."/>
            <person name="Kyrpides N."/>
            <person name="Mavromatis K."/>
            <person name="Ivanova N."/>
            <person name="Brettin T."/>
            <person name="Detter J.C."/>
            <person name="Han C."/>
            <person name="Larimer F."/>
            <person name="Land M."/>
            <person name="Hauser L."/>
            <person name="Markowitz V."/>
            <person name="Cheng J.-F."/>
            <person name="Hugenholtz P."/>
            <person name="Woyke T."/>
            <person name="Wu D."/>
            <person name="Spring S."/>
            <person name="Schroeder M."/>
            <person name="Brambilla E."/>
            <person name="Klenk H.-P."/>
            <person name="Eisen J.A."/>
        </authorList>
    </citation>
    <scope>NUCLEOTIDE SEQUENCE [LARGE SCALE GENOMIC DNA]</scope>
    <source>
        <strain evidence="6">DSM 15978 / NBRC 107637 / DMS1</strain>
        <plasmid evidence="6">Plasmid pMETHO01</plasmid>
    </source>
</reference>
<keyword evidence="3" id="KW-0949">S-adenosyl-L-methionine</keyword>
<dbReference type="PROSITE" id="PS51679">
    <property type="entry name" value="SAM_MT_C5"/>
    <property type="match status" value="1"/>
</dbReference>
<dbReference type="OrthoDB" id="5033at2157"/>
<geneLocation type="plasmid" evidence="5 6">
    <name>pMETHO01</name>
</geneLocation>
<dbReference type="Gene3D" id="3.40.50.150">
    <property type="entry name" value="Vaccinia Virus protein VP39"/>
    <property type="match status" value="1"/>
</dbReference>
<dbReference type="Pfam" id="PF00145">
    <property type="entry name" value="DNA_methylase"/>
    <property type="match status" value="1"/>
</dbReference>
<dbReference type="GeneID" id="14401680"/>
<dbReference type="SUPFAM" id="SSF53335">
    <property type="entry name" value="S-adenosyl-L-methionine-dependent methyltransferases"/>
    <property type="match status" value="1"/>
</dbReference>
<evidence type="ECO:0000256" key="1">
    <source>
        <dbReference type="ARBA" id="ARBA00022603"/>
    </source>
</evidence>
<dbReference type="InterPro" id="IPR018117">
    <property type="entry name" value="C5_DNA_meth_AS"/>
</dbReference>
<dbReference type="PRINTS" id="PR00105">
    <property type="entry name" value="C5METTRFRASE"/>
</dbReference>
<dbReference type="KEGG" id="mhz:Metho_2718"/>
<keyword evidence="5" id="KW-0614">Plasmid</keyword>
<dbReference type="AlphaFoldDB" id="L0L0J4"/>
<accession>L0L0J4</accession>
<evidence type="ECO:0000256" key="4">
    <source>
        <dbReference type="RuleBase" id="RU000416"/>
    </source>
</evidence>
<proteinExistence type="inferred from homology"/>
<dbReference type="REBASE" id="58825">
    <property type="entry name" value="M.Mho15978ORF2718P"/>
</dbReference>
<dbReference type="InterPro" id="IPR050750">
    <property type="entry name" value="C5-MTase"/>
</dbReference>
<keyword evidence="1 5" id="KW-0489">Methyltransferase</keyword>